<dbReference type="Proteomes" id="UP000191933">
    <property type="component" value="Unassembled WGS sequence"/>
</dbReference>
<proteinExistence type="predicted"/>
<gene>
    <name evidence="1" type="ORF">AGR2A_Cc110264</name>
</gene>
<dbReference type="AlphaFoldDB" id="A0A9W5EZ05"/>
<protein>
    <submittedName>
        <fullName evidence="1">Uncharacterized protein</fullName>
    </submittedName>
</protein>
<accession>A0A9W5EZ05</accession>
<evidence type="ECO:0000313" key="2">
    <source>
        <dbReference type="Proteomes" id="UP000191933"/>
    </source>
</evidence>
<name>A0A9W5EZ05_9HYPH</name>
<comment type="caution">
    <text evidence="1">The sequence shown here is derived from an EMBL/GenBank/DDBJ whole genome shotgun (WGS) entry which is preliminary data.</text>
</comment>
<organism evidence="1 2">
    <name type="scientific">Agrobacterium genomosp. 2 str. CFBP 5494</name>
    <dbReference type="NCBI Taxonomy" id="1183436"/>
    <lineage>
        <taxon>Bacteria</taxon>
        <taxon>Pseudomonadati</taxon>
        <taxon>Pseudomonadota</taxon>
        <taxon>Alphaproteobacteria</taxon>
        <taxon>Hyphomicrobiales</taxon>
        <taxon>Rhizobiaceae</taxon>
        <taxon>Rhizobium/Agrobacterium group</taxon>
        <taxon>Agrobacterium</taxon>
        <taxon>Agrobacterium tumefaciens complex</taxon>
    </lineage>
</organism>
<dbReference type="EMBL" id="FBVY01000003">
    <property type="protein sequence ID" value="CUW87070.1"/>
    <property type="molecule type" value="Genomic_DNA"/>
</dbReference>
<evidence type="ECO:0000313" key="1">
    <source>
        <dbReference type="EMBL" id="CUW87070.1"/>
    </source>
</evidence>
<keyword evidence="2" id="KW-1185">Reference proteome</keyword>
<reference evidence="1 2" key="1">
    <citation type="submission" date="2016-01" db="EMBL/GenBank/DDBJ databases">
        <authorList>
            <person name="Regsiter A."/>
            <person name="william w."/>
        </authorList>
    </citation>
    <scope>NUCLEOTIDE SEQUENCE [LARGE SCALE GENOMIC DNA]</scope>
    <source>
        <strain evidence="1 2">CFBP 5494</strain>
    </source>
</reference>
<sequence>MAVGKSIFPEALLIVAPGADAGAILRASLVSYQSEPGSLCFDSRPMMFGC</sequence>